<proteinExistence type="predicted"/>
<accession>A0A822BHR9</accession>
<protein>
    <submittedName>
        <fullName evidence="2">Uncharacterized protein</fullName>
    </submittedName>
</protein>
<dbReference type="Proteomes" id="UP000663848">
    <property type="component" value="Unassembled WGS sequence"/>
</dbReference>
<evidence type="ECO:0000313" key="3">
    <source>
        <dbReference type="Proteomes" id="UP000663848"/>
    </source>
</evidence>
<sequence length="112" mass="12888">MPTHIQHHQAPNQMPNIFYRQPSQAPQQAMYNNFIQPQPPPPPNQVAPGYYQMQQQAPPPPPSLNPQQQRISQPNHSAQLNKRQALMLQQRTAQQNNSQLQLHMSMNLTLPQ</sequence>
<name>A0A822BHR9_9BILA</name>
<dbReference type="AlphaFoldDB" id="A0A822BHR9"/>
<gene>
    <name evidence="2" type="ORF">QYT958_LOCUS40325</name>
</gene>
<comment type="caution">
    <text evidence="2">The sequence shown here is derived from an EMBL/GenBank/DDBJ whole genome shotgun (WGS) entry which is preliminary data.</text>
</comment>
<organism evidence="2 3">
    <name type="scientific">Rotaria socialis</name>
    <dbReference type="NCBI Taxonomy" id="392032"/>
    <lineage>
        <taxon>Eukaryota</taxon>
        <taxon>Metazoa</taxon>
        <taxon>Spiralia</taxon>
        <taxon>Gnathifera</taxon>
        <taxon>Rotifera</taxon>
        <taxon>Eurotatoria</taxon>
        <taxon>Bdelloidea</taxon>
        <taxon>Philodinida</taxon>
        <taxon>Philodinidae</taxon>
        <taxon>Rotaria</taxon>
    </lineage>
</organism>
<feature type="non-terminal residue" evidence="2">
    <location>
        <position position="112"/>
    </location>
</feature>
<evidence type="ECO:0000313" key="2">
    <source>
        <dbReference type="EMBL" id="CAF5026169.1"/>
    </source>
</evidence>
<evidence type="ECO:0000256" key="1">
    <source>
        <dbReference type="SAM" id="MobiDB-lite"/>
    </source>
</evidence>
<reference evidence="2" key="1">
    <citation type="submission" date="2021-02" db="EMBL/GenBank/DDBJ databases">
        <authorList>
            <person name="Nowell W R."/>
        </authorList>
    </citation>
    <scope>NUCLEOTIDE SEQUENCE</scope>
</reference>
<feature type="region of interest" description="Disordered" evidence="1">
    <location>
        <begin position="32"/>
        <end position="112"/>
    </location>
</feature>
<dbReference type="EMBL" id="CAJOBR010041006">
    <property type="protein sequence ID" value="CAF5026169.1"/>
    <property type="molecule type" value="Genomic_DNA"/>
</dbReference>
<feature type="compositionally biased region" description="Polar residues" evidence="1">
    <location>
        <begin position="70"/>
        <end position="112"/>
    </location>
</feature>